<dbReference type="InterPro" id="IPR025827">
    <property type="entry name" value="Zn_ribbon_recom_dom"/>
</dbReference>
<evidence type="ECO:0000256" key="2">
    <source>
        <dbReference type="ARBA" id="ARBA00023172"/>
    </source>
</evidence>
<keyword evidence="2" id="KW-0233">DNA recombination</keyword>
<keyword evidence="1" id="KW-0238">DNA-binding</keyword>
<keyword evidence="3" id="KW-0175">Coiled coil</keyword>
<dbReference type="InterPro" id="IPR006119">
    <property type="entry name" value="Resolv_N"/>
</dbReference>
<dbReference type="PROSITE" id="PS51736">
    <property type="entry name" value="RECOMBINASES_3"/>
    <property type="match status" value="1"/>
</dbReference>
<name>A0AB38EFK1_9PSED</name>
<evidence type="ECO:0000313" key="6">
    <source>
        <dbReference type="Proteomes" id="UP000237580"/>
    </source>
</evidence>
<reference evidence="5 6" key="1">
    <citation type="submission" date="2017-11" db="EMBL/GenBank/DDBJ databases">
        <authorList>
            <person name="Blom J."/>
        </authorList>
    </citation>
    <scope>NUCLEOTIDE SEQUENCE [LARGE SCALE GENOMIC DNA]</scope>
    <source>
        <strain evidence="5">NCPPB 2254</strain>
    </source>
</reference>
<dbReference type="AlphaFoldDB" id="A0AB38EFK1"/>
<dbReference type="Gene3D" id="3.90.1750.20">
    <property type="entry name" value="Putative Large Serine Recombinase, Chain B, Domain 2"/>
    <property type="match status" value="1"/>
</dbReference>
<dbReference type="InterPro" id="IPR036162">
    <property type="entry name" value="Resolvase-like_N_sf"/>
</dbReference>
<gene>
    <name evidence="5" type="ORF">NCPPB2254_02170</name>
</gene>
<dbReference type="EMBL" id="ODAM01000056">
    <property type="protein sequence ID" value="SOQ09115.1"/>
    <property type="molecule type" value="Genomic_DNA"/>
</dbReference>
<sequence length="542" mass="59777">MPQRPEAPANTVVKVNNAYSYIRFSTGKQQKGSSLERQQAMLDRWAEANPAFTLNRELSFKDLGISGRSGRHLKSGFGKLLEAIEQGAIGAGDVVLVEAIDRAGRMEPGIMSGILIDILNAGVSLVTLDDQQTYTQESLRGGSFYILVGKVQAAFNYSETLSVRMKASYKSRNTLALAGVTPKRHTPVWLTSEGELIPEIAPLVKQAFEDYASGLGERRIFERIFEGNTNPLLARMAPSTVKRWMTNRTVLGEWQGIPNVYPVVVEPELFYRVQQRMEAKFSPRGTPIKHKYTGLVVCGDCGKNFNTKSYSKRTKGAIPPAVMECSSRARRGSVACSNSKGIPESVIAYAFQLSCWKHIKDALEGQILTDSQKREVVIDGELKDLGVKITKVARAVAEVDDVEELIVSLNELKAQRRSLESEKKSLQHGSVTVKDQITNMTDIMLDPLKANALLQSVGYKIVCNVNKTIDTPAGTFIYQGWGRSEDVHKVVNPQGQMLKLPVVRQEPRKTAKKSESIDVMSGLAGKLERVKLVNFKGVSPSS</sequence>
<dbReference type="PANTHER" id="PTHR30461">
    <property type="entry name" value="DNA-INVERTASE FROM LAMBDOID PROPHAGE"/>
    <property type="match status" value="1"/>
</dbReference>
<dbReference type="InterPro" id="IPR038109">
    <property type="entry name" value="DNA_bind_recomb_sf"/>
</dbReference>
<dbReference type="Gene3D" id="3.40.50.1390">
    <property type="entry name" value="Resolvase, N-terminal catalytic domain"/>
    <property type="match status" value="1"/>
</dbReference>
<dbReference type="Pfam" id="PF13408">
    <property type="entry name" value="Zn_ribbon_recom"/>
    <property type="match status" value="1"/>
</dbReference>
<proteinExistence type="predicted"/>
<dbReference type="CDD" id="cd00338">
    <property type="entry name" value="Ser_Recombinase"/>
    <property type="match status" value="1"/>
</dbReference>
<accession>A0AB38EFK1</accession>
<protein>
    <submittedName>
        <fullName evidence="5">Recombinase</fullName>
    </submittedName>
</protein>
<dbReference type="PANTHER" id="PTHR30461:SF2">
    <property type="entry name" value="SERINE RECOMBINASE PINE-RELATED"/>
    <property type="match status" value="1"/>
</dbReference>
<comment type="caution">
    <text evidence="5">The sequence shown here is derived from an EMBL/GenBank/DDBJ whole genome shotgun (WGS) entry which is preliminary data.</text>
</comment>
<dbReference type="SUPFAM" id="SSF53041">
    <property type="entry name" value="Resolvase-like"/>
    <property type="match status" value="1"/>
</dbReference>
<dbReference type="Proteomes" id="UP000237580">
    <property type="component" value="Unassembled WGS sequence"/>
</dbReference>
<organism evidence="5 6">
    <name type="scientific">Pseudomonas syringae pv. persicae</name>
    <dbReference type="NCBI Taxonomy" id="237306"/>
    <lineage>
        <taxon>Bacteria</taxon>
        <taxon>Pseudomonadati</taxon>
        <taxon>Pseudomonadota</taxon>
        <taxon>Gammaproteobacteria</taxon>
        <taxon>Pseudomonadales</taxon>
        <taxon>Pseudomonadaceae</taxon>
        <taxon>Pseudomonas</taxon>
    </lineage>
</organism>
<feature type="coiled-coil region" evidence="3">
    <location>
        <begin position="392"/>
        <end position="429"/>
    </location>
</feature>
<feature type="domain" description="Resolvase/invertase-type recombinase catalytic" evidence="4">
    <location>
        <begin position="17"/>
        <end position="176"/>
    </location>
</feature>
<dbReference type="InterPro" id="IPR050639">
    <property type="entry name" value="SSR_resolvase"/>
</dbReference>
<dbReference type="SMART" id="SM00857">
    <property type="entry name" value="Resolvase"/>
    <property type="match status" value="1"/>
</dbReference>
<dbReference type="Pfam" id="PF00239">
    <property type="entry name" value="Resolvase"/>
    <property type="match status" value="1"/>
</dbReference>
<dbReference type="GO" id="GO:0000150">
    <property type="term" value="F:DNA strand exchange activity"/>
    <property type="evidence" value="ECO:0007669"/>
    <property type="project" value="InterPro"/>
</dbReference>
<evidence type="ECO:0000259" key="4">
    <source>
        <dbReference type="PROSITE" id="PS51736"/>
    </source>
</evidence>
<evidence type="ECO:0000313" key="5">
    <source>
        <dbReference type="EMBL" id="SOQ09115.1"/>
    </source>
</evidence>
<evidence type="ECO:0000256" key="3">
    <source>
        <dbReference type="SAM" id="Coils"/>
    </source>
</evidence>
<dbReference type="GO" id="GO:0003677">
    <property type="term" value="F:DNA binding"/>
    <property type="evidence" value="ECO:0007669"/>
    <property type="project" value="UniProtKB-KW"/>
</dbReference>
<evidence type="ECO:0000256" key="1">
    <source>
        <dbReference type="ARBA" id="ARBA00023125"/>
    </source>
</evidence>